<dbReference type="AlphaFoldDB" id="Z9JJ07"/>
<dbReference type="PATRIC" id="fig|1444770.3.peg.2208"/>
<dbReference type="STRING" id="1444770.AF72_09320"/>
<gene>
    <name evidence="1" type="ORF">AF72_09320</name>
</gene>
<evidence type="ECO:0000313" key="2">
    <source>
        <dbReference type="Proteomes" id="UP000020406"/>
    </source>
</evidence>
<dbReference type="EMBL" id="JDSQ01000015">
    <property type="protein sequence ID" value="EWS77742.1"/>
    <property type="molecule type" value="Genomic_DNA"/>
</dbReference>
<evidence type="ECO:0000313" key="1">
    <source>
        <dbReference type="EMBL" id="EWS77742.1"/>
    </source>
</evidence>
<dbReference type="Proteomes" id="UP000020406">
    <property type="component" value="Unassembled WGS sequence"/>
</dbReference>
<sequence>MYEISWNTAQRRTQQTLENVSEARFASWRTWDRIPNISFYEALHTILKMRYTSLIICDMTSHSSTVQILAHIHTNVDFIPKGIYAAHDDDDFQYCKACA</sequence>
<reference evidence="1 2" key="1">
    <citation type="journal article" date="2014" name="Genome Announc.">
        <title>Draft Genome Sequence of Xylella fastidiosa Pear Leaf Scorch Strain in Taiwan.</title>
        <authorList>
            <person name="Su C.C."/>
            <person name="Deng W.L."/>
            <person name="Jan F.J."/>
            <person name="Chang C.J."/>
            <person name="Huang H."/>
            <person name="Chen J."/>
        </authorList>
    </citation>
    <scope>NUCLEOTIDE SEQUENCE [LARGE SCALE GENOMIC DNA]</scope>
    <source>
        <strain evidence="1 2">PLS229</strain>
    </source>
</reference>
<proteinExistence type="predicted"/>
<dbReference type="KEGG" id="xtw:AB672_10190"/>
<name>Z9JJ07_9GAMM</name>
<protein>
    <submittedName>
        <fullName evidence="1">Uncharacterized protein</fullName>
    </submittedName>
</protein>
<comment type="caution">
    <text evidence="1">The sequence shown here is derived from an EMBL/GenBank/DDBJ whole genome shotgun (WGS) entry which is preliminary data.</text>
</comment>
<accession>Z9JJ07</accession>
<organism evidence="1 2">
    <name type="scientific">Xylella taiwanensis</name>
    <dbReference type="NCBI Taxonomy" id="1444770"/>
    <lineage>
        <taxon>Bacteria</taxon>
        <taxon>Pseudomonadati</taxon>
        <taxon>Pseudomonadota</taxon>
        <taxon>Gammaproteobacteria</taxon>
        <taxon>Lysobacterales</taxon>
        <taxon>Lysobacteraceae</taxon>
        <taxon>Xylella</taxon>
    </lineage>
</organism>